<dbReference type="SUPFAM" id="SSF53901">
    <property type="entry name" value="Thiolase-like"/>
    <property type="match status" value="2"/>
</dbReference>
<evidence type="ECO:0000313" key="8">
    <source>
        <dbReference type="Proteomes" id="UP000575985"/>
    </source>
</evidence>
<dbReference type="Gene3D" id="3.40.47.10">
    <property type="match status" value="2"/>
</dbReference>
<feature type="domain" description="Ketosynthase family 3 (KS3)" evidence="6">
    <location>
        <begin position="1"/>
        <end position="414"/>
    </location>
</feature>
<accession>A0A853BGY3</accession>
<reference evidence="7 8" key="1">
    <citation type="submission" date="2020-07" db="EMBL/GenBank/DDBJ databases">
        <title>Sequencing the genomes of 1000 actinobacteria strains.</title>
        <authorList>
            <person name="Klenk H.-P."/>
        </authorList>
    </citation>
    <scope>NUCLEOTIDE SEQUENCE [LARGE SCALE GENOMIC DNA]</scope>
    <source>
        <strain evidence="7 8">DSM 45927</strain>
    </source>
</reference>
<dbReference type="InterPro" id="IPR014030">
    <property type="entry name" value="Ketoacyl_synth_N"/>
</dbReference>
<dbReference type="EC" id="2.3.1.-" evidence="7"/>
<comment type="similarity">
    <text evidence="1 4">Belongs to the thiolase-like superfamily. Beta-ketoacyl-ACP synthases family.</text>
</comment>
<protein>
    <submittedName>
        <fullName evidence="7">Act minimal PKS chain-length factor (CLF/KS beta)</fullName>
        <ecNumber evidence="7">2.3.1.-</ecNumber>
    </submittedName>
</protein>
<dbReference type="GO" id="GO:0006633">
    <property type="term" value="P:fatty acid biosynthetic process"/>
    <property type="evidence" value="ECO:0007669"/>
    <property type="project" value="TreeGrafter"/>
</dbReference>
<evidence type="ECO:0000256" key="3">
    <source>
        <dbReference type="ARBA" id="ARBA00023315"/>
    </source>
</evidence>
<dbReference type="InterPro" id="IPR014031">
    <property type="entry name" value="Ketoacyl_synth_C"/>
</dbReference>
<evidence type="ECO:0000256" key="1">
    <source>
        <dbReference type="ARBA" id="ARBA00008467"/>
    </source>
</evidence>
<dbReference type="PANTHER" id="PTHR11712:SF322">
    <property type="entry name" value="POLYKETIDE BETA-KETOACYL SYNTHASE 2-RELATED"/>
    <property type="match status" value="1"/>
</dbReference>
<dbReference type="Pfam" id="PF02801">
    <property type="entry name" value="Ketoacyl-synt_C"/>
    <property type="match status" value="1"/>
</dbReference>
<sequence length="414" mass="42656">MSAVFTGIGVAAPTGIGTEEHWAATLAGRCAIDRITAFDPASYPVRLAGETRGFDPAEHMGRKLRNQTDHMTHLAVAGAGMALADAGVDLESVGEFERGVVAANSSGGVAFGQRELQKLWSHGPAHVSAYMSVAWFYAATAGQLSIRHGLRGPCMVTASEQAGGLDAVGHARRQVRRGTRLVLTGGTDASVSPVGLSFEIATGLLSTEPAPDRAFVPFDARARGYVPGDGGAILVMEDEAAARERGAPRIYGRLAGYAATFDPPDPRAPARRAPFDPPSAPAAPRLRRAAEKALADAGLAPDDIGAVFADAYGVPELDLAESRAVEAVFGPGGVPVTAPKTLTGRLSAGGSALDLATALLALRDGVIPPTANVDRLAPGVTVDLVREPRPAPLRAVLVLARGYGGFNAAAVVTR</sequence>
<dbReference type="Pfam" id="PF00109">
    <property type="entry name" value="ketoacyl-synt"/>
    <property type="match status" value="1"/>
</dbReference>
<dbReference type="InterPro" id="IPR020841">
    <property type="entry name" value="PKS_Beta-ketoAc_synthase_dom"/>
</dbReference>
<evidence type="ECO:0000256" key="4">
    <source>
        <dbReference type="RuleBase" id="RU003694"/>
    </source>
</evidence>
<organism evidence="7 8">
    <name type="scientific">Streptomonospora nanhaiensis</name>
    <dbReference type="NCBI Taxonomy" id="1323731"/>
    <lineage>
        <taxon>Bacteria</taxon>
        <taxon>Bacillati</taxon>
        <taxon>Actinomycetota</taxon>
        <taxon>Actinomycetes</taxon>
        <taxon>Streptosporangiales</taxon>
        <taxon>Nocardiopsidaceae</taxon>
        <taxon>Streptomonospora</taxon>
    </lineage>
</organism>
<name>A0A853BGY3_9ACTN</name>
<dbReference type="RefSeq" id="WP_179766384.1">
    <property type="nucleotide sequence ID" value="NZ_JACCFO010000001.1"/>
</dbReference>
<gene>
    <name evidence="7" type="ORF">HNR12_001015</name>
</gene>
<dbReference type="PROSITE" id="PS52004">
    <property type="entry name" value="KS3_2"/>
    <property type="match status" value="1"/>
</dbReference>
<dbReference type="InterPro" id="IPR016039">
    <property type="entry name" value="Thiolase-like"/>
</dbReference>
<evidence type="ECO:0000259" key="6">
    <source>
        <dbReference type="PROSITE" id="PS52004"/>
    </source>
</evidence>
<dbReference type="AlphaFoldDB" id="A0A853BGY3"/>
<comment type="caution">
    <text evidence="7">The sequence shown here is derived from an EMBL/GenBank/DDBJ whole genome shotgun (WGS) entry which is preliminary data.</text>
</comment>
<dbReference type="EMBL" id="JACCFO010000001">
    <property type="protein sequence ID" value="NYI94738.1"/>
    <property type="molecule type" value="Genomic_DNA"/>
</dbReference>
<keyword evidence="3 7" id="KW-0012">Acyltransferase</keyword>
<dbReference type="GO" id="GO:0004315">
    <property type="term" value="F:3-oxoacyl-[acyl-carrier-protein] synthase activity"/>
    <property type="evidence" value="ECO:0007669"/>
    <property type="project" value="TreeGrafter"/>
</dbReference>
<dbReference type="Proteomes" id="UP000575985">
    <property type="component" value="Unassembled WGS sequence"/>
</dbReference>
<evidence type="ECO:0000313" key="7">
    <source>
        <dbReference type="EMBL" id="NYI94738.1"/>
    </source>
</evidence>
<evidence type="ECO:0000256" key="5">
    <source>
        <dbReference type="SAM" id="MobiDB-lite"/>
    </source>
</evidence>
<evidence type="ECO:0000256" key="2">
    <source>
        <dbReference type="ARBA" id="ARBA00022679"/>
    </source>
</evidence>
<keyword evidence="2 4" id="KW-0808">Transferase</keyword>
<proteinExistence type="inferred from homology"/>
<feature type="region of interest" description="Disordered" evidence="5">
    <location>
        <begin position="262"/>
        <end position="283"/>
    </location>
</feature>
<keyword evidence="8" id="KW-1185">Reference proteome</keyword>
<dbReference type="PANTHER" id="PTHR11712">
    <property type="entry name" value="POLYKETIDE SYNTHASE-RELATED"/>
    <property type="match status" value="1"/>
</dbReference>
<dbReference type="InterPro" id="IPR000794">
    <property type="entry name" value="Beta-ketoacyl_synthase"/>
</dbReference>